<comment type="caution">
    <text evidence="2">The sequence shown here is derived from an EMBL/GenBank/DDBJ whole genome shotgun (WGS) entry which is preliminary data.</text>
</comment>
<dbReference type="Proteomes" id="UP001299608">
    <property type="component" value="Unassembled WGS sequence"/>
</dbReference>
<evidence type="ECO:0000313" key="2">
    <source>
        <dbReference type="EMBL" id="MCG4746900.1"/>
    </source>
</evidence>
<dbReference type="Pfam" id="PF18960">
    <property type="entry name" value="DUF5702"/>
    <property type="match status" value="1"/>
</dbReference>
<keyword evidence="1" id="KW-0175">Coiled coil</keyword>
<dbReference type="EMBL" id="JAKNGE010000019">
    <property type="protein sequence ID" value="MCG4746900.1"/>
    <property type="molecule type" value="Genomic_DNA"/>
</dbReference>
<accession>A0AAX1SDT5</accession>
<reference evidence="2" key="3">
    <citation type="submission" date="2022-01" db="EMBL/GenBank/DDBJ databases">
        <title>Collection of gut derived symbiotic bacterial strains cultured from healthy donors.</title>
        <authorList>
            <person name="Lin H."/>
            <person name="Kohout C."/>
            <person name="Waligurski E."/>
            <person name="Pamer E.G."/>
        </authorList>
    </citation>
    <scope>NUCLEOTIDE SEQUENCE</scope>
    <source>
        <strain evidence="2">DFI.6.55</strain>
    </source>
</reference>
<name>A0AAX1SDT5_9FIRM</name>
<gene>
    <name evidence="3" type="ORF">G5B36_18365</name>
    <name evidence="2" type="ORF">L0N08_15865</name>
</gene>
<dbReference type="Proteomes" id="UP000669239">
    <property type="component" value="Unassembled WGS sequence"/>
</dbReference>
<feature type="coiled-coil region" evidence="1">
    <location>
        <begin position="221"/>
        <end position="248"/>
    </location>
</feature>
<organism evidence="2 5">
    <name type="scientific">Enterocloster aldenensis</name>
    <dbReference type="NCBI Taxonomy" id="358742"/>
    <lineage>
        <taxon>Bacteria</taxon>
        <taxon>Bacillati</taxon>
        <taxon>Bacillota</taxon>
        <taxon>Clostridia</taxon>
        <taxon>Lachnospirales</taxon>
        <taxon>Lachnospiraceae</taxon>
        <taxon>Enterocloster</taxon>
    </lineage>
</organism>
<evidence type="ECO:0000256" key="1">
    <source>
        <dbReference type="SAM" id="Coils"/>
    </source>
</evidence>
<dbReference type="InterPro" id="IPR043756">
    <property type="entry name" value="DUF5702"/>
</dbReference>
<reference evidence="3" key="2">
    <citation type="submission" date="2020-02" db="EMBL/GenBank/DDBJ databases">
        <authorList>
            <person name="Littmann E."/>
            <person name="Sorbara M."/>
        </authorList>
    </citation>
    <scope>NUCLEOTIDE SEQUENCE</scope>
    <source>
        <strain evidence="3">MSK.1.17</strain>
    </source>
</reference>
<evidence type="ECO:0000313" key="4">
    <source>
        <dbReference type="Proteomes" id="UP000669239"/>
    </source>
</evidence>
<protein>
    <submittedName>
        <fullName evidence="2">DUF5702 domain-containing protein</fullName>
    </submittedName>
</protein>
<reference evidence="3 4" key="1">
    <citation type="journal article" date="2020" name="Cell Host Microbe">
        <title>Functional and Genomic Variation between Human-Derived Isolates of Lachnospiraceae Reveals Inter- and Intra-Species Diversity.</title>
        <authorList>
            <person name="Sorbara M.T."/>
            <person name="Littmann E.R."/>
            <person name="Fontana E."/>
            <person name="Moody T.U."/>
            <person name="Kohout C.E."/>
            <person name="Gjonbalaj M."/>
            <person name="Eaton V."/>
            <person name="Seok R."/>
            <person name="Leiner I.M."/>
            <person name="Pamer E.G."/>
        </authorList>
    </citation>
    <scope>NUCLEOTIDE SEQUENCE [LARGE SCALE GENOMIC DNA]</scope>
    <source>
        <strain evidence="3 4">MSK.1.17</strain>
    </source>
</reference>
<evidence type="ECO:0000313" key="3">
    <source>
        <dbReference type="EMBL" id="NSJ50654.1"/>
    </source>
</evidence>
<sequence>MDRKGEITIFLAMILVSVCALLCGLAESVRTAGARCYLRMAADSAVDSLMAQYHRELWDRYRILGLEYDSQDTLENELEGFLTPYMEAGNWYPMKLSKVRTEDIITLTEGGGRYLEQEILDYMKYGLFDTDWDELDEAGAGELLEAWKEGGSVNRLSDLYSAHSREAVRLEKALENINSRLDSQKEYWSQAMQCLEGLDGQGFITRAKKVIKELERLPSLVGIYENRADQLRERLDESREKYGKEQANLSPEVQAALEDEIAQYEAYVDKDGQRRQEVIRLREYAPDRIAWIQDVIRDAEDVMEYIDNWEPDDEDDELDEAALWKPVERRWSGYGMLSLGIEFGVKDKEKEGFLERIGSMVSGGLLEFVLPEGTTVSGRNLKLGSVPSASLVDAGDMEGKENHGTGTQGSGLLGTGNLVSRVLVGEYDIRFFKGFQKEMGEGEFYELEYLIHGKNQDRDNLSGAVSRLVALRQGLNLIHILSDSGKREEARGLALAIVGGTGILPLVSVTAFLIMTVWALGEALEDVRSLLDGGRIPFLKNRSQWKISLDQLLDIGRNGRLPGGETTGSGGNGLNYKGYLRILIFGGYGIGMIYRMMDIMEINIARGQSGFSMGHCACRVDTESTVSGKHVFFSTGLWKKQMGDSDFDYETRIGASGSYMDDSGNR</sequence>
<evidence type="ECO:0000313" key="5">
    <source>
        <dbReference type="Proteomes" id="UP001299608"/>
    </source>
</evidence>
<dbReference type="AlphaFoldDB" id="A0AAX1SDT5"/>
<keyword evidence="4" id="KW-1185">Reference proteome</keyword>
<dbReference type="EMBL" id="JAAITT010000028">
    <property type="protein sequence ID" value="NSJ50654.1"/>
    <property type="molecule type" value="Genomic_DNA"/>
</dbReference>
<dbReference type="RefSeq" id="WP_117562435.1">
    <property type="nucleotide sequence ID" value="NZ_JAAITT010000028.1"/>
</dbReference>
<feature type="coiled-coil region" evidence="1">
    <location>
        <begin position="160"/>
        <end position="187"/>
    </location>
</feature>
<proteinExistence type="predicted"/>